<evidence type="ECO:0000259" key="1">
    <source>
        <dbReference type="Pfam" id="PF18921"/>
    </source>
</evidence>
<reference evidence="2 3" key="1">
    <citation type="journal article" date="2018" name="Elife">
        <title>Discovery and characterization of a prevalent human gut bacterial enzyme sufficient for the inactivation of a family of plant toxins.</title>
        <authorList>
            <person name="Koppel N."/>
            <person name="Bisanz J.E."/>
            <person name="Pandelia M.E."/>
            <person name="Turnbaugh P.J."/>
            <person name="Balskus E.P."/>
        </authorList>
    </citation>
    <scope>NUCLEOTIDE SEQUENCE [LARGE SCALE GENOMIC DNA]</scope>
    <source>
        <strain evidence="2 3">OB21 GAM31</strain>
    </source>
</reference>
<comment type="caution">
    <text evidence="2">The sequence shown here is derived from an EMBL/GenBank/DDBJ whole genome shotgun (WGS) entry which is preliminary data.</text>
</comment>
<protein>
    <recommendedName>
        <fullName evidence="1">Cyanophycin synthase-like N-terminal domain-containing protein</fullName>
    </recommendedName>
</protein>
<evidence type="ECO:0000313" key="2">
    <source>
        <dbReference type="EMBL" id="RDB59366.1"/>
    </source>
</evidence>
<dbReference type="Pfam" id="PF18921">
    <property type="entry name" value="Cyanophycin_syn"/>
    <property type="match status" value="1"/>
</dbReference>
<sequence>MFPQRKLSESAKAPEAFRWACRIVGIEVRPDRMIAYVEVSDERFCFATPALIADLLPRFPNILSHTCVNERGETFMSVAANTSIPHVLEHLVIDEQARLDESTSKVVFVGKTAWSNRPERKACVQVSYADEHIARQALAVAQRELNDALLARVR</sequence>
<dbReference type="EMBL" id="PPTO01000005">
    <property type="protein sequence ID" value="RDB59366.1"/>
    <property type="molecule type" value="Genomic_DNA"/>
</dbReference>
<proteinExistence type="predicted"/>
<dbReference type="InterPro" id="IPR044019">
    <property type="entry name" value="Cyanophycin_syn_N"/>
</dbReference>
<organism evidence="2 3">
    <name type="scientific">Slackia isoflavoniconvertens</name>
    <dbReference type="NCBI Taxonomy" id="572010"/>
    <lineage>
        <taxon>Bacteria</taxon>
        <taxon>Bacillati</taxon>
        <taxon>Actinomycetota</taxon>
        <taxon>Coriobacteriia</taxon>
        <taxon>Eggerthellales</taxon>
        <taxon>Eggerthellaceae</taxon>
        <taxon>Slackia</taxon>
    </lineage>
</organism>
<gene>
    <name evidence="2" type="ORF">C1881_04335</name>
</gene>
<dbReference type="AlphaFoldDB" id="A0A369LMA6"/>
<dbReference type="Proteomes" id="UP000253975">
    <property type="component" value="Unassembled WGS sequence"/>
</dbReference>
<name>A0A369LMA6_9ACTN</name>
<evidence type="ECO:0000313" key="3">
    <source>
        <dbReference type="Proteomes" id="UP000253975"/>
    </source>
</evidence>
<accession>A0A369LMA6</accession>
<feature type="domain" description="Cyanophycin synthase-like N-terminal" evidence="1">
    <location>
        <begin position="49"/>
        <end position="145"/>
    </location>
</feature>